<dbReference type="InterPro" id="IPR001315">
    <property type="entry name" value="CARD"/>
</dbReference>
<dbReference type="SMART" id="SM00114">
    <property type="entry name" value="CARD"/>
    <property type="match status" value="1"/>
</dbReference>
<dbReference type="InterPro" id="IPR002138">
    <property type="entry name" value="Pept_C14_p10"/>
</dbReference>
<comment type="similarity">
    <text evidence="1 7">Belongs to the peptidase C14A family.</text>
</comment>
<name>A0ABN9M3A6_9NEOB</name>
<dbReference type="PRINTS" id="PR00376">
    <property type="entry name" value="IL1BCENZYME"/>
</dbReference>
<evidence type="ECO:0000256" key="5">
    <source>
        <dbReference type="ARBA" id="ARBA00022807"/>
    </source>
</evidence>
<keyword evidence="5" id="KW-0788">Thiol protease</keyword>
<feature type="region of interest" description="Disordered" evidence="8">
    <location>
        <begin position="91"/>
        <end position="116"/>
    </location>
</feature>
<dbReference type="InterPro" id="IPR033139">
    <property type="entry name" value="Caspase_cys_AS"/>
</dbReference>
<organism evidence="13 14">
    <name type="scientific">Ranitomeya imitator</name>
    <name type="common">mimic poison frog</name>
    <dbReference type="NCBI Taxonomy" id="111125"/>
    <lineage>
        <taxon>Eukaryota</taxon>
        <taxon>Metazoa</taxon>
        <taxon>Chordata</taxon>
        <taxon>Craniata</taxon>
        <taxon>Vertebrata</taxon>
        <taxon>Euteleostomi</taxon>
        <taxon>Amphibia</taxon>
        <taxon>Batrachia</taxon>
        <taxon>Anura</taxon>
        <taxon>Neobatrachia</taxon>
        <taxon>Hyloidea</taxon>
        <taxon>Dendrobatidae</taxon>
        <taxon>Dendrobatinae</taxon>
        <taxon>Ranitomeya</taxon>
    </lineage>
</organism>
<evidence type="ECO:0000259" key="9">
    <source>
        <dbReference type="PROSITE" id="PS50017"/>
    </source>
</evidence>
<protein>
    <recommendedName>
        <fullName evidence="15">Caspase-9</fullName>
    </recommendedName>
</protein>
<dbReference type="Proteomes" id="UP001176940">
    <property type="component" value="Unassembled WGS sequence"/>
</dbReference>
<feature type="domain" description="Caspase family p10" evidence="10">
    <location>
        <begin position="283"/>
        <end position="367"/>
    </location>
</feature>
<evidence type="ECO:0000259" key="11">
    <source>
        <dbReference type="PROSITE" id="PS50208"/>
    </source>
</evidence>
<dbReference type="PROSITE" id="PS50209">
    <property type="entry name" value="CARD"/>
    <property type="match status" value="1"/>
</dbReference>
<dbReference type="CDD" id="cd00032">
    <property type="entry name" value="CASc"/>
    <property type="match status" value="1"/>
</dbReference>
<dbReference type="PROSITE" id="PS50207">
    <property type="entry name" value="CASPASE_P10"/>
    <property type="match status" value="1"/>
</dbReference>
<dbReference type="InterPro" id="IPR001309">
    <property type="entry name" value="Pept_C14_p20"/>
</dbReference>
<dbReference type="Pfam" id="PF00656">
    <property type="entry name" value="Peptidase_C14"/>
    <property type="match status" value="2"/>
</dbReference>
<dbReference type="Gene3D" id="3.40.50.1460">
    <property type="match status" value="2"/>
</dbReference>
<dbReference type="CDD" id="cd08326">
    <property type="entry name" value="CARD_CASP9"/>
    <property type="match status" value="1"/>
</dbReference>
<evidence type="ECO:0000256" key="3">
    <source>
        <dbReference type="ARBA" id="ARBA00022703"/>
    </source>
</evidence>
<evidence type="ECO:0000256" key="1">
    <source>
        <dbReference type="ARBA" id="ARBA00010134"/>
    </source>
</evidence>
<evidence type="ECO:0000256" key="7">
    <source>
        <dbReference type="RuleBase" id="RU003971"/>
    </source>
</evidence>
<dbReference type="PROSITE" id="PS50208">
    <property type="entry name" value="CASPASE_P20"/>
    <property type="match status" value="1"/>
</dbReference>
<dbReference type="SMART" id="SM00115">
    <property type="entry name" value="CASc"/>
    <property type="match status" value="1"/>
</dbReference>
<evidence type="ECO:0000313" key="13">
    <source>
        <dbReference type="EMBL" id="CAJ0957784.1"/>
    </source>
</evidence>
<feature type="region of interest" description="Disordered" evidence="8">
    <location>
        <begin position="245"/>
        <end position="279"/>
    </location>
</feature>
<keyword evidence="3" id="KW-0053">Apoptosis</keyword>
<evidence type="ECO:0008006" key="15">
    <source>
        <dbReference type="Google" id="ProtNLM"/>
    </source>
</evidence>
<comment type="caution">
    <text evidence="13">The sequence shown here is derived from an EMBL/GenBank/DDBJ whole genome shotgun (WGS) entry which is preliminary data.</text>
</comment>
<dbReference type="InterPro" id="IPR011029">
    <property type="entry name" value="DEATH-like_dom_sf"/>
</dbReference>
<feature type="domain" description="CARD" evidence="12">
    <location>
        <begin position="1"/>
        <end position="90"/>
    </location>
</feature>
<evidence type="ECO:0000256" key="6">
    <source>
        <dbReference type="ARBA" id="ARBA00023145"/>
    </source>
</evidence>
<dbReference type="SUPFAM" id="SSF47986">
    <property type="entry name" value="DEATH domain"/>
    <property type="match status" value="1"/>
</dbReference>
<keyword evidence="6" id="KW-0865">Zymogen</keyword>
<feature type="domain" description="Death" evidence="9">
    <location>
        <begin position="26"/>
        <end position="91"/>
    </location>
</feature>
<dbReference type="PROSITE" id="PS01122">
    <property type="entry name" value="CASPASE_CYS"/>
    <property type="match status" value="1"/>
</dbReference>
<evidence type="ECO:0000313" key="14">
    <source>
        <dbReference type="Proteomes" id="UP001176940"/>
    </source>
</evidence>
<dbReference type="Pfam" id="PF00619">
    <property type="entry name" value="CARD"/>
    <property type="match status" value="1"/>
</dbReference>
<sequence length="368" mass="41468">MEQRHRQILLRNRVRLVTSLQLEDLWDRLLEKEVFSADMVEEIQAAGTRRDQARQLLIDLQSRGSDAFHLFLQCLRGSGQHDLADLLQETGGTREVKTPAPLPPSPPLKIPEPRDDFDQKPKPLNMKTDYPMNFDPCGRCLIINNMAFSEASGLSYRTGSDIDRDKLQRRISSYHFDVMVKNNLKAATRHTRFPGGVFGTDGVPIPVERIVNYFNGSNCPGLRGKPKLFFIQACGGEEKDRGCTVDLGDSGDQPPPHYSHTNSLQSDATAVPPDKKDADETDAQAILPTTSDILVSYSSYPGFVSWRETRSGSWYVENLDEVLAQCSGTFDLQSMLVMVADRVAVKGTYKQIPVYFNSLRKRFFFRTD</sequence>
<dbReference type="InterPro" id="IPR015917">
    <property type="entry name" value="Pept_C14A"/>
</dbReference>
<proteinExistence type="inferred from homology"/>
<accession>A0ABN9M3A6</accession>
<feature type="compositionally biased region" description="Polar residues" evidence="8">
    <location>
        <begin position="259"/>
        <end position="268"/>
    </location>
</feature>
<evidence type="ECO:0000259" key="12">
    <source>
        <dbReference type="PROSITE" id="PS50209"/>
    </source>
</evidence>
<reference evidence="13" key="1">
    <citation type="submission" date="2023-07" db="EMBL/GenBank/DDBJ databases">
        <authorList>
            <person name="Stuckert A."/>
        </authorList>
    </citation>
    <scope>NUCLEOTIDE SEQUENCE</scope>
</reference>
<dbReference type="SUPFAM" id="SSF52129">
    <property type="entry name" value="Caspase-like"/>
    <property type="match status" value="1"/>
</dbReference>
<dbReference type="EMBL" id="CAUEEQ010044146">
    <property type="protein sequence ID" value="CAJ0957784.1"/>
    <property type="molecule type" value="Genomic_DNA"/>
</dbReference>
<dbReference type="InterPro" id="IPR029030">
    <property type="entry name" value="Caspase-like_dom_sf"/>
</dbReference>
<dbReference type="PANTHER" id="PTHR47901:SF8">
    <property type="entry name" value="CASPASE-3"/>
    <property type="match status" value="1"/>
</dbReference>
<dbReference type="InterPro" id="IPR042147">
    <property type="entry name" value="CARD_CASP9"/>
</dbReference>
<evidence type="ECO:0000256" key="2">
    <source>
        <dbReference type="ARBA" id="ARBA00022670"/>
    </source>
</evidence>
<dbReference type="InterPro" id="IPR000488">
    <property type="entry name" value="Death_dom"/>
</dbReference>
<dbReference type="PANTHER" id="PTHR47901">
    <property type="entry name" value="CASPASE RECRUITMENT DOMAIN-CONTAINING PROTEIN 18"/>
    <property type="match status" value="1"/>
</dbReference>
<evidence type="ECO:0000259" key="10">
    <source>
        <dbReference type="PROSITE" id="PS50207"/>
    </source>
</evidence>
<feature type="compositionally biased region" description="Pro residues" evidence="8">
    <location>
        <begin position="100"/>
        <end position="110"/>
    </location>
</feature>
<dbReference type="InterPro" id="IPR011600">
    <property type="entry name" value="Pept_C14_caspase"/>
</dbReference>
<dbReference type="PROSITE" id="PS50017">
    <property type="entry name" value="DEATH_DOMAIN"/>
    <property type="match status" value="1"/>
</dbReference>
<dbReference type="InterPro" id="IPR002398">
    <property type="entry name" value="Pept_C14"/>
</dbReference>
<keyword evidence="2" id="KW-0645">Protease</keyword>
<feature type="domain" description="Caspase family p20" evidence="11">
    <location>
        <begin position="136"/>
        <end position="238"/>
    </location>
</feature>
<gene>
    <name evidence="13" type="ORF">RIMI_LOCUS16056839</name>
</gene>
<dbReference type="Gene3D" id="1.10.533.10">
    <property type="entry name" value="Death Domain, Fas"/>
    <property type="match status" value="1"/>
</dbReference>
<keyword evidence="14" id="KW-1185">Reference proteome</keyword>
<dbReference type="PIRSF" id="PIRSF038001">
    <property type="entry name" value="Caspase_ICE"/>
    <property type="match status" value="1"/>
</dbReference>
<keyword evidence="4" id="KW-0378">Hydrolase</keyword>
<evidence type="ECO:0000256" key="8">
    <source>
        <dbReference type="SAM" id="MobiDB-lite"/>
    </source>
</evidence>
<evidence type="ECO:0000256" key="4">
    <source>
        <dbReference type="ARBA" id="ARBA00022801"/>
    </source>
</evidence>